<dbReference type="EMBL" id="QZEY01000012">
    <property type="protein sequence ID" value="RJL26582.1"/>
    <property type="molecule type" value="Genomic_DNA"/>
</dbReference>
<feature type="compositionally biased region" description="Basic and acidic residues" evidence="1">
    <location>
        <begin position="347"/>
        <end position="359"/>
    </location>
</feature>
<keyword evidence="3" id="KW-1185">Reference proteome</keyword>
<organism evidence="2 3">
    <name type="scientific">Bailinhaonella thermotolerans</name>
    <dbReference type="NCBI Taxonomy" id="1070861"/>
    <lineage>
        <taxon>Bacteria</taxon>
        <taxon>Bacillati</taxon>
        <taxon>Actinomycetota</taxon>
        <taxon>Actinomycetes</taxon>
        <taxon>Streptosporangiales</taxon>
        <taxon>Streptosporangiaceae</taxon>
        <taxon>Bailinhaonella</taxon>
    </lineage>
</organism>
<evidence type="ECO:0000256" key="1">
    <source>
        <dbReference type="SAM" id="MobiDB-lite"/>
    </source>
</evidence>
<evidence type="ECO:0008006" key="4">
    <source>
        <dbReference type="Google" id="ProtNLM"/>
    </source>
</evidence>
<dbReference type="OrthoDB" id="3460714at2"/>
<protein>
    <recommendedName>
        <fullName evidence="4">Phenylacetate-CoA ligase</fullName>
    </recommendedName>
</protein>
<proteinExistence type="predicted"/>
<feature type="region of interest" description="Disordered" evidence="1">
    <location>
        <begin position="339"/>
        <end position="359"/>
    </location>
</feature>
<name>A0A3A4B4W0_9ACTN</name>
<dbReference type="InterPro" id="IPR042099">
    <property type="entry name" value="ANL_N_sf"/>
</dbReference>
<dbReference type="RefSeq" id="WP_119929313.1">
    <property type="nucleotide sequence ID" value="NZ_QZEY01000012.1"/>
</dbReference>
<sequence length="359" mass="37487">MSAPARWLTREDLSGKAASGLLLASPDADTVYPMTSRERTAATVGTGAALTEMGVRSGDRVVVALAGDGDLAGPLWAGAAAEVAAAGASVGPRGRLRLHHALEAMRANTLVITPTGAMDFLARLHLEFLLDPLDLGLRTIIVTGEIASRRTLAHLASEFEARVVEAYSCPFTGVPLAWRDAEDAPLTPFAADRLGLAALGKDSAQAPPYPAGLAELVLTPGHEGLGDAVVRTGQVVRLDAGADAIPAPAHTVGGHVLIRGRWLPLARVERAMARIDGVSTWDLSISREGTLDAATLRVSFNRASLTGNPMWRSRIQQSIAGITPISIAVDVAEEVVEQSGPGTVTDLRGHHLGTDRSAL</sequence>
<dbReference type="Proteomes" id="UP000265768">
    <property type="component" value="Unassembled WGS sequence"/>
</dbReference>
<evidence type="ECO:0000313" key="2">
    <source>
        <dbReference type="EMBL" id="RJL26582.1"/>
    </source>
</evidence>
<reference evidence="2 3" key="1">
    <citation type="submission" date="2018-09" db="EMBL/GenBank/DDBJ databases">
        <title>YIM 75507 draft genome.</title>
        <authorList>
            <person name="Tang S."/>
            <person name="Feng Y."/>
        </authorList>
    </citation>
    <scope>NUCLEOTIDE SEQUENCE [LARGE SCALE GENOMIC DNA]</scope>
    <source>
        <strain evidence="2 3">YIM 75507</strain>
    </source>
</reference>
<dbReference type="SUPFAM" id="SSF56801">
    <property type="entry name" value="Acetyl-CoA synthetase-like"/>
    <property type="match status" value="1"/>
</dbReference>
<comment type="caution">
    <text evidence="2">The sequence shown here is derived from an EMBL/GenBank/DDBJ whole genome shotgun (WGS) entry which is preliminary data.</text>
</comment>
<accession>A0A3A4B4W0</accession>
<gene>
    <name evidence="2" type="ORF">D5H75_26765</name>
</gene>
<evidence type="ECO:0000313" key="3">
    <source>
        <dbReference type="Proteomes" id="UP000265768"/>
    </source>
</evidence>
<dbReference type="Gene3D" id="3.40.50.12780">
    <property type="entry name" value="N-terminal domain of ligase-like"/>
    <property type="match status" value="1"/>
</dbReference>
<dbReference type="AlphaFoldDB" id="A0A3A4B4W0"/>